<proteinExistence type="predicted"/>
<dbReference type="EMBL" id="QRZV01000004">
    <property type="protein sequence ID" value="RGW08616.1"/>
    <property type="molecule type" value="Genomic_DNA"/>
</dbReference>
<dbReference type="Proteomes" id="UP000265970">
    <property type="component" value="Unassembled WGS sequence"/>
</dbReference>
<dbReference type="AlphaFoldDB" id="A0A395XHJ1"/>
<name>A0A395XHJ1_9BIFI</name>
<evidence type="ECO:0000313" key="2">
    <source>
        <dbReference type="Proteomes" id="UP000265970"/>
    </source>
</evidence>
<sequence>MMGYEQFTVEDLWRLMNKQAPFAPFLTANPWVRVEPTPDGVLITPRTTHPNHTICLYPYGDVDGVMWVTTSQGQSWRVAIDDDMQVGGCDFKLADCRQLWVGITPENVDGEPDWQGYDTTGQAVHDVAAWLIQDRCRTHNQG</sequence>
<reference evidence="1 2" key="1">
    <citation type="submission" date="2018-08" db="EMBL/GenBank/DDBJ databases">
        <title>A genome reference for cultivated species of the human gut microbiota.</title>
        <authorList>
            <person name="Zou Y."/>
            <person name="Xue W."/>
            <person name="Luo G."/>
        </authorList>
    </citation>
    <scope>NUCLEOTIDE SEQUENCE [LARGE SCALE GENOMIC DNA]</scope>
    <source>
        <strain evidence="1 2">AF13-3LB</strain>
    </source>
</reference>
<organism evidence="1 2">
    <name type="scientific">Bifidobacterium pseudolongum</name>
    <dbReference type="NCBI Taxonomy" id="1694"/>
    <lineage>
        <taxon>Bacteria</taxon>
        <taxon>Bacillati</taxon>
        <taxon>Actinomycetota</taxon>
        <taxon>Actinomycetes</taxon>
        <taxon>Bifidobacteriales</taxon>
        <taxon>Bifidobacteriaceae</taxon>
        <taxon>Bifidobacterium</taxon>
    </lineage>
</organism>
<accession>A0A395XHJ1</accession>
<protein>
    <submittedName>
        <fullName evidence="1">Uncharacterized protein</fullName>
    </submittedName>
</protein>
<comment type="caution">
    <text evidence="1">The sequence shown here is derived from an EMBL/GenBank/DDBJ whole genome shotgun (WGS) entry which is preliminary data.</text>
</comment>
<dbReference type="RefSeq" id="WP_118239491.1">
    <property type="nucleotide sequence ID" value="NZ_QRZV01000004.1"/>
</dbReference>
<evidence type="ECO:0000313" key="1">
    <source>
        <dbReference type="EMBL" id="RGW08616.1"/>
    </source>
</evidence>
<gene>
    <name evidence="1" type="ORF">DWV92_07185</name>
</gene>